<dbReference type="EMBL" id="JACXAF010000016">
    <property type="protein sequence ID" value="MBD1390251.1"/>
    <property type="molecule type" value="Genomic_DNA"/>
</dbReference>
<dbReference type="Pfam" id="PF14316">
    <property type="entry name" value="DUF4381"/>
    <property type="match status" value="1"/>
</dbReference>
<evidence type="ECO:0000313" key="2">
    <source>
        <dbReference type="EMBL" id="MBD1390251.1"/>
    </source>
</evidence>
<dbReference type="RefSeq" id="WP_191145325.1">
    <property type="nucleotide sequence ID" value="NZ_JACXAF010000016.1"/>
</dbReference>
<name>A0A8J6QKZ3_9GAMM</name>
<evidence type="ECO:0000256" key="1">
    <source>
        <dbReference type="SAM" id="Phobius"/>
    </source>
</evidence>
<protein>
    <submittedName>
        <fullName evidence="2">DUF4381 domain-containing protein</fullName>
    </submittedName>
</protein>
<accession>A0A8J6QKZ3</accession>
<reference evidence="2" key="1">
    <citation type="submission" date="2020-09" db="EMBL/GenBank/DDBJ databases">
        <title>A novel bacterium of genus Neiella, isolated from South China Sea.</title>
        <authorList>
            <person name="Huang H."/>
            <person name="Mo K."/>
            <person name="Hu Y."/>
        </authorList>
    </citation>
    <scope>NUCLEOTIDE SEQUENCE</scope>
    <source>
        <strain evidence="2">HB171785</strain>
    </source>
</reference>
<keyword evidence="3" id="KW-1185">Reference proteome</keyword>
<evidence type="ECO:0000313" key="3">
    <source>
        <dbReference type="Proteomes" id="UP000638014"/>
    </source>
</evidence>
<proteinExistence type="predicted"/>
<dbReference type="AlphaFoldDB" id="A0A8J6QKZ3"/>
<keyword evidence="1" id="KW-0472">Membrane</keyword>
<dbReference type="InterPro" id="IPR025489">
    <property type="entry name" value="DUF4381"/>
</dbReference>
<gene>
    <name evidence="2" type="ORF">IC617_12485</name>
</gene>
<sequence>MIPLSVFVTTQAAPAMQLPLKDIVLAAPVSWWPLAPGWWLLIALLLLLLAWFGRQLWLRQRAKRFAKLALERVKQWQQSAQDISVSQVNELLKVVACHYGESEQLAKLSGSRWYQWLQASSTDKQRPQIEQMCQLLQQHLYSGTPLSAVQQEQLLNSCQLWLANSWKTAAHTPIAGQQLAQSGGAA</sequence>
<dbReference type="Proteomes" id="UP000638014">
    <property type="component" value="Unassembled WGS sequence"/>
</dbReference>
<comment type="caution">
    <text evidence="2">The sequence shown here is derived from an EMBL/GenBank/DDBJ whole genome shotgun (WGS) entry which is preliminary data.</text>
</comment>
<keyword evidence="1" id="KW-0812">Transmembrane</keyword>
<keyword evidence="1" id="KW-1133">Transmembrane helix</keyword>
<organism evidence="2 3">
    <name type="scientific">Neiella litorisoli</name>
    <dbReference type="NCBI Taxonomy" id="2771431"/>
    <lineage>
        <taxon>Bacteria</taxon>
        <taxon>Pseudomonadati</taxon>
        <taxon>Pseudomonadota</taxon>
        <taxon>Gammaproteobacteria</taxon>
        <taxon>Alteromonadales</taxon>
        <taxon>Echinimonadaceae</taxon>
        <taxon>Neiella</taxon>
    </lineage>
</organism>
<feature type="transmembrane region" description="Helical" evidence="1">
    <location>
        <begin position="36"/>
        <end position="57"/>
    </location>
</feature>